<protein>
    <recommendedName>
        <fullName evidence="3">Phospholipid/glycerol acyltransferase domain-containing protein</fullName>
    </recommendedName>
</protein>
<dbReference type="PANTHER" id="PTHR10434:SF40">
    <property type="entry name" value="1-ACYL-SN-GLYCEROL-3-PHOSPHATE ACYLTRANSFERASE"/>
    <property type="match status" value="1"/>
</dbReference>
<dbReference type="InterPro" id="IPR002123">
    <property type="entry name" value="Plipid/glycerol_acylTrfase"/>
</dbReference>
<evidence type="ECO:0000259" key="3">
    <source>
        <dbReference type="SMART" id="SM00563"/>
    </source>
</evidence>
<gene>
    <name evidence="4" type="ORF">S01H1_66768</name>
</gene>
<evidence type="ECO:0000313" key="4">
    <source>
        <dbReference type="EMBL" id="GAG33223.1"/>
    </source>
</evidence>
<dbReference type="GO" id="GO:0006654">
    <property type="term" value="P:phosphatidic acid biosynthetic process"/>
    <property type="evidence" value="ECO:0007669"/>
    <property type="project" value="TreeGrafter"/>
</dbReference>
<keyword evidence="2" id="KW-0012">Acyltransferase</keyword>
<feature type="non-terminal residue" evidence="4">
    <location>
        <position position="204"/>
    </location>
</feature>
<dbReference type="CDD" id="cd07989">
    <property type="entry name" value="LPLAT_AGPAT-like"/>
    <property type="match status" value="1"/>
</dbReference>
<proteinExistence type="predicted"/>
<name>X0X966_9ZZZZ</name>
<reference evidence="4" key="1">
    <citation type="journal article" date="2014" name="Front. Microbiol.">
        <title>High frequency of phylogenetically diverse reductive dehalogenase-homologous genes in deep subseafloor sedimentary metagenomes.</title>
        <authorList>
            <person name="Kawai M."/>
            <person name="Futagami T."/>
            <person name="Toyoda A."/>
            <person name="Takaki Y."/>
            <person name="Nishi S."/>
            <person name="Hori S."/>
            <person name="Arai W."/>
            <person name="Tsubouchi T."/>
            <person name="Morono Y."/>
            <person name="Uchiyama I."/>
            <person name="Ito T."/>
            <person name="Fujiyama A."/>
            <person name="Inagaki F."/>
            <person name="Takami H."/>
        </authorList>
    </citation>
    <scope>NUCLEOTIDE SEQUENCE</scope>
    <source>
        <strain evidence="4">Expedition CK06-06</strain>
    </source>
</reference>
<feature type="domain" description="Phospholipid/glycerol acyltransferase" evidence="3">
    <location>
        <begin position="34"/>
        <end position="152"/>
    </location>
</feature>
<sequence>MLYVIVRYVIMVLFKVLFRLQVFGLGSIPLKGGFILASNHVSYLDPPALAAACPRALSFLAKEELFTNNLFGHFFRNVNVFPIPLKTQFKTQPGVLKALRWAIRRLNAGKALVIFPEGRRTSDGELEEPMRGIGLLTTKTAVPIIPAFIEGSSRALPVHAKFIRLKKIKVYFGRAIWPQKLGTPLNKREFYRVIAEGTMEEIRR</sequence>
<evidence type="ECO:0000256" key="1">
    <source>
        <dbReference type="ARBA" id="ARBA00022679"/>
    </source>
</evidence>
<evidence type="ECO:0000256" key="2">
    <source>
        <dbReference type="ARBA" id="ARBA00023315"/>
    </source>
</evidence>
<dbReference type="AlphaFoldDB" id="X0X966"/>
<keyword evidence="1" id="KW-0808">Transferase</keyword>
<dbReference type="SMART" id="SM00563">
    <property type="entry name" value="PlsC"/>
    <property type="match status" value="1"/>
</dbReference>
<dbReference type="SUPFAM" id="SSF69593">
    <property type="entry name" value="Glycerol-3-phosphate (1)-acyltransferase"/>
    <property type="match status" value="1"/>
</dbReference>
<dbReference type="EMBL" id="BARS01044163">
    <property type="protein sequence ID" value="GAG33223.1"/>
    <property type="molecule type" value="Genomic_DNA"/>
</dbReference>
<comment type="caution">
    <text evidence="4">The sequence shown here is derived from an EMBL/GenBank/DDBJ whole genome shotgun (WGS) entry which is preliminary data.</text>
</comment>
<dbReference type="PANTHER" id="PTHR10434">
    <property type="entry name" value="1-ACYL-SN-GLYCEROL-3-PHOSPHATE ACYLTRANSFERASE"/>
    <property type="match status" value="1"/>
</dbReference>
<dbReference type="Pfam" id="PF01553">
    <property type="entry name" value="Acyltransferase"/>
    <property type="match status" value="1"/>
</dbReference>
<organism evidence="4">
    <name type="scientific">marine sediment metagenome</name>
    <dbReference type="NCBI Taxonomy" id="412755"/>
    <lineage>
        <taxon>unclassified sequences</taxon>
        <taxon>metagenomes</taxon>
        <taxon>ecological metagenomes</taxon>
    </lineage>
</organism>
<dbReference type="GO" id="GO:0003841">
    <property type="term" value="F:1-acylglycerol-3-phosphate O-acyltransferase activity"/>
    <property type="evidence" value="ECO:0007669"/>
    <property type="project" value="TreeGrafter"/>
</dbReference>
<accession>X0X966</accession>